<dbReference type="AlphaFoldDB" id="A0A9Q0ALE0"/>
<comment type="caution">
    <text evidence="1">The sequence shown here is derived from an EMBL/GenBank/DDBJ whole genome shotgun (WGS) entry which is preliminary data.</text>
</comment>
<sequence length="596" mass="68318">MDPTPISTPGGPDRSSLADLYARLRVVNENIKDATGMVFACTSNMRYAKHQHDTPEKQLLAQATTLKRHLEGEQKLLRESIDKHSKSRMGTTNICDMPEEILSEIFTYLRGRVCREQSVDFVCKNYSNKEIKNIRLACRVFCRASSHLLFNSITVRMEETSLEALEYISRHPDFNASIRGIRASLTTYSNVLGGNIDLFIRYHIKQMRKECKRLDGIREWKAVEQEMKKANFIINSWENLVGKPRSYFSAVPREAHYQRILRDAHGKYVDKLYYQEDSRLDRSFVCRVAAAISRMPNVSRLEICSGNWMDNVGTLFDTLRQDEILERSLLLPLTWEEGAMHANTVEPLEMLHELPRAIYAASGQPRCLAFRVPITSDWRHLAQTAEQTRGLAAASQGLEILDFSLKAVDRRAWMPQPRNIEEIEDLVVFSDALLDTRSLRCLRLDFRHLWLAFGITNEVAPIFSLGPLISNRSWPRLEEITLGHLSIDLKELKSFARNLPDGVALWMRSPHLLSGKWEWALDLLREHFEGYLTLEKPSGAECDTLPWLEKDSTFERRVRKPQSLTGNVQQSLAEMYVSGAINDNPLRPPGQENADG</sequence>
<dbReference type="Proteomes" id="UP000829685">
    <property type="component" value="Unassembled WGS sequence"/>
</dbReference>
<name>A0A9Q0ALE0_9PEZI</name>
<protein>
    <recommendedName>
        <fullName evidence="3">F-box domain-containing protein</fullName>
    </recommendedName>
</protein>
<keyword evidence="2" id="KW-1185">Reference proteome</keyword>
<reference evidence="1" key="1">
    <citation type="submission" date="2021-03" db="EMBL/GenBank/DDBJ databases">
        <title>Revisited historic fungal species revealed as producer of novel bioactive compounds through whole genome sequencing and comparative genomics.</title>
        <authorList>
            <person name="Vignolle G.A."/>
            <person name="Hochenegger N."/>
            <person name="Mach R.L."/>
            <person name="Mach-Aigner A.R."/>
            <person name="Javad Rahimi M."/>
            <person name="Salim K.A."/>
            <person name="Chan C.M."/>
            <person name="Lim L.B.L."/>
            <person name="Cai F."/>
            <person name="Druzhinina I.S."/>
            <person name="U'Ren J.M."/>
            <person name="Derntl C."/>
        </authorList>
    </citation>
    <scope>NUCLEOTIDE SEQUENCE</scope>
    <source>
        <strain evidence="1">TUCIM 5799</strain>
    </source>
</reference>
<dbReference type="EMBL" id="JAFIMR010000030">
    <property type="protein sequence ID" value="KAI1861140.1"/>
    <property type="molecule type" value="Genomic_DNA"/>
</dbReference>
<evidence type="ECO:0008006" key="3">
    <source>
        <dbReference type="Google" id="ProtNLM"/>
    </source>
</evidence>
<evidence type="ECO:0000313" key="2">
    <source>
        <dbReference type="Proteomes" id="UP000829685"/>
    </source>
</evidence>
<organism evidence="1 2">
    <name type="scientific">Neoarthrinium moseri</name>
    <dbReference type="NCBI Taxonomy" id="1658444"/>
    <lineage>
        <taxon>Eukaryota</taxon>
        <taxon>Fungi</taxon>
        <taxon>Dikarya</taxon>
        <taxon>Ascomycota</taxon>
        <taxon>Pezizomycotina</taxon>
        <taxon>Sordariomycetes</taxon>
        <taxon>Xylariomycetidae</taxon>
        <taxon>Amphisphaeriales</taxon>
        <taxon>Apiosporaceae</taxon>
        <taxon>Neoarthrinium</taxon>
    </lineage>
</organism>
<accession>A0A9Q0ALE0</accession>
<evidence type="ECO:0000313" key="1">
    <source>
        <dbReference type="EMBL" id="KAI1861140.1"/>
    </source>
</evidence>
<gene>
    <name evidence="1" type="ORF">JX265_009759</name>
</gene>
<proteinExistence type="predicted"/>